<feature type="domain" description="Bacterial surface antigen (D15)" evidence="4">
    <location>
        <begin position="284"/>
        <end position="582"/>
    </location>
</feature>
<dbReference type="PANTHER" id="PTHR12815:SF42">
    <property type="entry name" value="BACTERIAL SURFACE ANTIGEN (D15) DOMAIN-CONTAINING PROTEIN"/>
    <property type="match status" value="1"/>
</dbReference>
<keyword evidence="7" id="KW-1185">Reference proteome</keyword>
<dbReference type="InterPro" id="IPR010827">
    <property type="entry name" value="BamA/TamA_POTRA"/>
</dbReference>
<evidence type="ECO:0000313" key="7">
    <source>
        <dbReference type="Proteomes" id="UP001318682"/>
    </source>
</evidence>
<proteinExistence type="predicted"/>
<reference evidence="6 7" key="1">
    <citation type="submission" date="2015-07" db="EMBL/GenBank/DDBJ databases">
        <authorList>
            <person name="Voget S."/>
            <person name="Dogs M."/>
            <person name="Brinkhoff T.H."/>
            <person name="Daniel R."/>
        </authorList>
    </citation>
    <scope>NUCLEOTIDE SEQUENCE [LARGE SCALE GENOMIC DNA]</scope>
    <source>
        <strain evidence="6 7">B14</strain>
    </source>
</reference>
<dbReference type="PANTHER" id="PTHR12815">
    <property type="entry name" value="SORTING AND ASSEMBLY MACHINERY SAMM50 PROTEIN FAMILY MEMBER"/>
    <property type="match status" value="1"/>
</dbReference>
<reference evidence="7" key="2">
    <citation type="submission" date="2024-01" db="EMBL/GenBank/DDBJ databases">
        <title>Roseobacter fucihabitans sp. nov., isolated from the brown alga Fucus spiralis.</title>
        <authorList>
            <person name="Hahnke S."/>
            <person name="Berger M."/>
            <person name="Schlingloff A."/>
            <person name="Athale I."/>
            <person name="Neumann-Schaal M."/>
            <person name="Adenaya A."/>
            <person name="Poehlein A."/>
            <person name="Daniel R."/>
            <person name="Pertersen J."/>
            <person name="Brinkhoff T."/>
        </authorList>
    </citation>
    <scope>NUCLEOTIDE SEQUENCE [LARGE SCALE GENOMIC DNA]</scope>
    <source>
        <strain evidence="7">B14</strain>
    </source>
</reference>
<accession>A0ABZ2BUN9</accession>
<dbReference type="Proteomes" id="UP001318682">
    <property type="component" value="Chromosome"/>
</dbReference>
<dbReference type="InterPro" id="IPR000184">
    <property type="entry name" value="Bac_surfAg_D15"/>
</dbReference>
<dbReference type="Gene3D" id="3.10.20.310">
    <property type="entry name" value="membrane protein fhac"/>
    <property type="match status" value="1"/>
</dbReference>
<dbReference type="Gene3D" id="2.40.160.50">
    <property type="entry name" value="membrane protein fhac: a member of the omp85/tpsb transporter family"/>
    <property type="match status" value="1"/>
</dbReference>
<evidence type="ECO:0000256" key="2">
    <source>
        <dbReference type="ARBA" id="ARBA00022452"/>
    </source>
</evidence>
<evidence type="ECO:0000259" key="5">
    <source>
        <dbReference type="Pfam" id="PF07244"/>
    </source>
</evidence>
<feature type="domain" description="POTRA" evidence="5">
    <location>
        <begin position="184"/>
        <end position="240"/>
    </location>
</feature>
<dbReference type="Pfam" id="PF07244">
    <property type="entry name" value="POTRA"/>
    <property type="match status" value="1"/>
</dbReference>
<evidence type="ECO:0000313" key="6">
    <source>
        <dbReference type="EMBL" id="WVX49747.1"/>
    </source>
</evidence>
<dbReference type="Pfam" id="PF01103">
    <property type="entry name" value="Omp85"/>
    <property type="match status" value="1"/>
</dbReference>
<dbReference type="InterPro" id="IPR039910">
    <property type="entry name" value="D15-like"/>
</dbReference>
<gene>
    <name evidence="6" type="primary">bamA_2</name>
    <name evidence="6" type="ORF">ROLI_028420</name>
</gene>
<keyword evidence="3" id="KW-0472">Membrane</keyword>
<sequence>MLAPPVFAFDASLQGSLEEELRAALEGGSLLIEQSNAETDVSPQELVSIAQADYKRMLAVLYDYGYYGADIGISLDGREASSITSVAPPQQVNSAQITITPGKAFRFGRAEITPIVPGTALPEGFRPGAPARLSLLRDAVSAGTTRWRNEGHAKAKLESQTITARHTDGTLNARLKLDPGPKLRFGDLSVSGDSAVRTERILEIAGLPVGETYSPKELSDAAGRLRRTGAFSSVAMIEADTIGPGDQLAITARVVDDKPRRFGFGGEVSTIEGLSLSAFWMHRNLFGGAERLRVEAEIEGIGGDTGGTDFLLSTRYQRPSTFNEDTDLYVLGEIEQQDEVNFFSRQLTIGTGIERIASDQRSYRLGVALRRANTRDAFGEDQYTLLLLPTGATFDYRDRLLDARKGYYLDAEVSPFYAIKGADNGLLTEVDARVYRTFGTETSTTFALRGQLGSVIGPGLEDAPTDFLFYSGGGDTVRGHDYQSLGVDIGNGQIVGGRSFLGLSAEVRYRTAGSLGYVGFIDAGYIGREAFPDGSGEWQSGAGLGLRYDTPIGPIRFDVAVPTSGGDDTSSWQVYIGIGQAF</sequence>
<evidence type="ECO:0000259" key="4">
    <source>
        <dbReference type="Pfam" id="PF01103"/>
    </source>
</evidence>
<name>A0ABZ2BUN9_9RHOB</name>
<keyword evidence="2" id="KW-0812">Transmembrane</keyword>
<evidence type="ECO:0000256" key="3">
    <source>
        <dbReference type="ARBA" id="ARBA00023136"/>
    </source>
</evidence>
<dbReference type="EMBL" id="CP143423">
    <property type="protein sequence ID" value="WVX49747.1"/>
    <property type="molecule type" value="Genomic_DNA"/>
</dbReference>
<comment type="subcellular location">
    <subcellularLocation>
        <location evidence="1">Membrane</location>
    </subcellularLocation>
</comment>
<evidence type="ECO:0000256" key="1">
    <source>
        <dbReference type="ARBA" id="ARBA00004370"/>
    </source>
</evidence>
<keyword evidence="2" id="KW-1134">Transmembrane beta strand</keyword>
<organism evidence="6 7">
    <name type="scientific">Roseobacter fucihabitans</name>
    <dbReference type="NCBI Taxonomy" id="1537242"/>
    <lineage>
        <taxon>Bacteria</taxon>
        <taxon>Pseudomonadati</taxon>
        <taxon>Pseudomonadota</taxon>
        <taxon>Alphaproteobacteria</taxon>
        <taxon>Rhodobacterales</taxon>
        <taxon>Roseobacteraceae</taxon>
        <taxon>Roseobacter</taxon>
    </lineage>
</organism>
<protein>
    <submittedName>
        <fullName evidence="6">Outer membrane protein assembly factor BamA</fullName>
    </submittedName>
</protein>